<dbReference type="Gene3D" id="2.20.25.240">
    <property type="match status" value="3"/>
</dbReference>
<feature type="chain" id="PRO_5013950807" evidence="4">
    <location>
        <begin position="28"/>
        <end position="282"/>
    </location>
</feature>
<keyword evidence="1" id="KW-0479">Metal-binding</keyword>
<feature type="signal peptide" evidence="4">
    <location>
        <begin position="1"/>
        <end position="27"/>
    </location>
</feature>
<accession>A0A2H1V436</accession>
<organism evidence="6">
    <name type="scientific">Spodoptera frugiperda</name>
    <name type="common">Fall armyworm</name>
    <dbReference type="NCBI Taxonomy" id="7108"/>
    <lineage>
        <taxon>Eukaryota</taxon>
        <taxon>Metazoa</taxon>
        <taxon>Ecdysozoa</taxon>
        <taxon>Arthropoda</taxon>
        <taxon>Hexapoda</taxon>
        <taxon>Insecta</taxon>
        <taxon>Pterygota</taxon>
        <taxon>Neoptera</taxon>
        <taxon>Endopterygota</taxon>
        <taxon>Lepidoptera</taxon>
        <taxon>Glossata</taxon>
        <taxon>Ditrysia</taxon>
        <taxon>Noctuoidea</taxon>
        <taxon>Noctuidae</taxon>
        <taxon>Amphipyrinae</taxon>
        <taxon>Spodoptera</taxon>
    </lineage>
</organism>
<sequence length="282" mass="31895">MKITSCVGNLRRAAILLLFRLLGRAKSARDIAALRFSSCIGFLLRRTCESRAVRMPRAAGRTLRFVKTLHGATILLIDGFTFCKKSAMVNGNTKYVCSKISSEKCKAQITLDSNNEITKYDRKHNHERPKYIFSHAPQFVKTLQGATLLLLDGFTYSKNWSMANGCTRYVCSKASAANCKARVFLNVDNKVSRYLKNHNHERPNFVKSPMGVVYLLMEGYVFSKNTKIRQGGTRYACGNRLSKSCPAYVHVSKDNEILKYNSCHTHPPPSYTFSNGYFMKIN</sequence>
<evidence type="ECO:0000313" key="6">
    <source>
        <dbReference type="EMBL" id="SOQ35044.1"/>
    </source>
</evidence>
<evidence type="ECO:0000256" key="4">
    <source>
        <dbReference type="SAM" id="SignalP"/>
    </source>
</evidence>
<gene>
    <name evidence="6" type="ORF">SFRICE_008141</name>
</gene>
<feature type="domain" description="FLYWCH-type" evidence="5">
    <location>
        <begin position="65"/>
        <end position="126"/>
    </location>
</feature>
<dbReference type="Pfam" id="PF04500">
    <property type="entry name" value="FLYWCH"/>
    <property type="match status" value="3"/>
</dbReference>
<dbReference type="InterPro" id="IPR007588">
    <property type="entry name" value="Znf_FLYWCH"/>
</dbReference>
<keyword evidence="4" id="KW-0732">Signal</keyword>
<evidence type="ECO:0000256" key="1">
    <source>
        <dbReference type="ARBA" id="ARBA00022723"/>
    </source>
</evidence>
<dbReference type="AlphaFoldDB" id="A0A2H1V436"/>
<evidence type="ECO:0000256" key="3">
    <source>
        <dbReference type="ARBA" id="ARBA00022833"/>
    </source>
</evidence>
<keyword evidence="2" id="KW-0863">Zinc-finger</keyword>
<proteinExistence type="predicted"/>
<dbReference type="EMBL" id="ODYU01000374">
    <property type="protein sequence ID" value="SOQ35044.1"/>
    <property type="molecule type" value="Genomic_DNA"/>
</dbReference>
<protein>
    <submittedName>
        <fullName evidence="6">SFRICE_008141</fullName>
    </submittedName>
</protein>
<reference evidence="6" key="1">
    <citation type="submission" date="2016-07" db="EMBL/GenBank/DDBJ databases">
        <authorList>
            <person name="Bretaudeau A."/>
        </authorList>
    </citation>
    <scope>NUCLEOTIDE SEQUENCE</scope>
    <source>
        <strain evidence="6">Rice</strain>
        <tissue evidence="6">Whole body</tissue>
    </source>
</reference>
<evidence type="ECO:0000256" key="2">
    <source>
        <dbReference type="ARBA" id="ARBA00022771"/>
    </source>
</evidence>
<name>A0A2H1V436_SPOFR</name>
<feature type="domain" description="FLYWCH-type" evidence="5">
    <location>
        <begin position="139"/>
        <end position="200"/>
    </location>
</feature>
<dbReference type="GO" id="GO:0008270">
    <property type="term" value="F:zinc ion binding"/>
    <property type="evidence" value="ECO:0007669"/>
    <property type="project" value="UniProtKB-KW"/>
</dbReference>
<feature type="domain" description="FLYWCH-type" evidence="5">
    <location>
        <begin position="205"/>
        <end position="266"/>
    </location>
</feature>
<evidence type="ECO:0000259" key="5">
    <source>
        <dbReference type="Pfam" id="PF04500"/>
    </source>
</evidence>
<keyword evidence="3" id="KW-0862">Zinc</keyword>